<dbReference type="AlphaFoldDB" id="A0A0D8HID2"/>
<gene>
    <name evidence="1" type="ORF">AXFE_15860</name>
</gene>
<keyword evidence="2" id="KW-1185">Reference proteome</keyword>
<dbReference type="EMBL" id="JXYS01000036">
    <property type="protein sequence ID" value="KJF17527.1"/>
    <property type="molecule type" value="Genomic_DNA"/>
</dbReference>
<organism evidence="1 2">
    <name type="scientific">Acidithrix ferrooxidans</name>
    <dbReference type="NCBI Taxonomy" id="1280514"/>
    <lineage>
        <taxon>Bacteria</taxon>
        <taxon>Bacillati</taxon>
        <taxon>Actinomycetota</taxon>
        <taxon>Acidimicrobiia</taxon>
        <taxon>Acidimicrobiales</taxon>
        <taxon>Acidimicrobiaceae</taxon>
        <taxon>Acidithrix</taxon>
    </lineage>
</organism>
<name>A0A0D8HID2_9ACTN</name>
<comment type="caution">
    <text evidence="1">The sequence shown here is derived from an EMBL/GenBank/DDBJ whole genome shotgun (WGS) entry which is preliminary data.</text>
</comment>
<evidence type="ECO:0000313" key="1">
    <source>
        <dbReference type="EMBL" id="KJF17527.1"/>
    </source>
</evidence>
<evidence type="ECO:0000313" key="2">
    <source>
        <dbReference type="Proteomes" id="UP000032360"/>
    </source>
</evidence>
<dbReference type="Proteomes" id="UP000032360">
    <property type="component" value="Unassembled WGS sequence"/>
</dbReference>
<reference evidence="1 2" key="1">
    <citation type="submission" date="2015-01" db="EMBL/GenBank/DDBJ databases">
        <title>Draft genome of the acidophilic iron oxidizer Acidithrix ferrooxidans strain Py-F3.</title>
        <authorList>
            <person name="Poehlein A."/>
            <person name="Eisen S."/>
            <person name="Schloemann M."/>
            <person name="Johnson B.D."/>
            <person name="Daniel R."/>
            <person name="Muehling M."/>
        </authorList>
    </citation>
    <scope>NUCLEOTIDE SEQUENCE [LARGE SCALE GENOMIC DNA]</scope>
    <source>
        <strain evidence="1 2">Py-F3</strain>
    </source>
</reference>
<sequence>MFLVGKEVGAFKLWNYLGIDQKIYPVGAVGWSEVGCVISSEFMSPLIWRLIWKTQAAGN</sequence>
<protein>
    <submittedName>
        <fullName evidence="1">Uncharacterized protein</fullName>
    </submittedName>
</protein>
<proteinExistence type="predicted"/>
<accession>A0A0D8HID2</accession>